<dbReference type="GO" id="GO:0035539">
    <property type="term" value="F:8-oxo-7,8-dihydrodeoxyguanosine triphosphate pyrophosphatase activity"/>
    <property type="evidence" value="ECO:0007669"/>
    <property type="project" value="TreeGrafter"/>
</dbReference>
<dbReference type="PROSITE" id="PS51462">
    <property type="entry name" value="NUDIX"/>
    <property type="match status" value="1"/>
</dbReference>
<dbReference type="PANTHER" id="PTHR16099:SF5">
    <property type="entry name" value="NUCLEOTIDE TRIPHOSPHATE DIPHOSPHATASE NUDT15"/>
    <property type="match status" value="1"/>
</dbReference>
<dbReference type="RefSeq" id="XP_062637542.1">
    <property type="nucleotide sequence ID" value="XM_062777056.1"/>
</dbReference>
<keyword evidence="1 3" id="KW-0378">Hydrolase</keyword>
<accession>A0AAN6ZP44</accession>
<evidence type="ECO:0000313" key="4">
    <source>
        <dbReference type="Proteomes" id="UP001302676"/>
    </source>
</evidence>
<keyword evidence="4" id="KW-1185">Reference proteome</keyword>
<dbReference type="InterPro" id="IPR015797">
    <property type="entry name" value="NUDIX_hydrolase-like_dom_sf"/>
</dbReference>
<dbReference type="GO" id="GO:0006203">
    <property type="term" value="P:dGTP catabolic process"/>
    <property type="evidence" value="ECO:0007669"/>
    <property type="project" value="TreeGrafter"/>
</dbReference>
<gene>
    <name evidence="3" type="ORF">C8A04DRAFT_11675</name>
</gene>
<comment type="caution">
    <text evidence="3">The sequence shown here is derived from an EMBL/GenBank/DDBJ whole genome shotgun (WGS) entry which is preliminary data.</text>
</comment>
<evidence type="ECO:0000256" key="1">
    <source>
        <dbReference type="ARBA" id="ARBA00022801"/>
    </source>
</evidence>
<dbReference type="SUPFAM" id="SSF55811">
    <property type="entry name" value="Nudix"/>
    <property type="match status" value="1"/>
</dbReference>
<reference evidence="3" key="1">
    <citation type="journal article" date="2023" name="Mol. Phylogenet. Evol.">
        <title>Genome-scale phylogeny and comparative genomics of the fungal order Sordariales.</title>
        <authorList>
            <person name="Hensen N."/>
            <person name="Bonometti L."/>
            <person name="Westerberg I."/>
            <person name="Brannstrom I.O."/>
            <person name="Guillou S."/>
            <person name="Cros-Aarteil S."/>
            <person name="Calhoun S."/>
            <person name="Haridas S."/>
            <person name="Kuo A."/>
            <person name="Mondo S."/>
            <person name="Pangilinan J."/>
            <person name="Riley R."/>
            <person name="LaButti K."/>
            <person name="Andreopoulos B."/>
            <person name="Lipzen A."/>
            <person name="Chen C."/>
            <person name="Yan M."/>
            <person name="Daum C."/>
            <person name="Ng V."/>
            <person name="Clum A."/>
            <person name="Steindorff A."/>
            <person name="Ohm R.A."/>
            <person name="Martin F."/>
            <person name="Silar P."/>
            <person name="Natvig D.O."/>
            <person name="Lalanne C."/>
            <person name="Gautier V."/>
            <person name="Ament-Velasquez S.L."/>
            <person name="Kruys A."/>
            <person name="Hutchinson M.I."/>
            <person name="Powell A.J."/>
            <person name="Barry K."/>
            <person name="Miller A.N."/>
            <person name="Grigoriev I.V."/>
            <person name="Debuchy R."/>
            <person name="Gladieux P."/>
            <person name="Hiltunen Thoren M."/>
            <person name="Johannesson H."/>
        </authorList>
    </citation>
    <scope>NUCLEOTIDE SEQUENCE</scope>
    <source>
        <strain evidence="3">CBS 141.50</strain>
    </source>
</reference>
<sequence length="124" mass="14052">MATVPPKVRVGVGVFILATSNEPADNPRFLVGKRLRAHGEGTWALPGGHLEFGESIEECGVREVDEETSLKVKNPRYLTCTNDIMLADNKHYITCFVVYERANETQEAQLCEPDKGEAWEWWTW</sequence>
<dbReference type="PANTHER" id="PTHR16099">
    <property type="entry name" value="8-OXO-DGTP DIPHOSPHATES NUDT15"/>
    <property type="match status" value="1"/>
</dbReference>
<dbReference type="GO" id="GO:0005829">
    <property type="term" value="C:cytosol"/>
    <property type="evidence" value="ECO:0007669"/>
    <property type="project" value="TreeGrafter"/>
</dbReference>
<dbReference type="Gene3D" id="3.90.79.10">
    <property type="entry name" value="Nucleoside Triphosphate Pyrophosphohydrolase"/>
    <property type="match status" value="1"/>
</dbReference>
<proteinExistence type="predicted"/>
<dbReference type="Proteomes" id="UP001302676">
    <property type="component" value="Unassembled WGS sequence"/>
</dbReference>
<dbReference type="FunFam" id="3.90.79.10:FF:000060">
    <property type="entry name" value="Nudix hydrolase 1"/>
    <property type="match status" value="1"/>
</dbReference>
<dbReference type="CDD" id="cd04678">
    <property type="entry name" value="NUDIX_MTH2_Nudt15"/>
    <property type="match status" value="1"/>
</dbReference>
<feature type="domain" description="Nudix hydrolase" evidence="2">
    <location>
        <begin position="7"/>
        <end position="124"/>
    </location>
</feature>
<evidence type="ECO:0000313" key="3">
    <source>
        <dbReference type="EMBL" id="KAK4144171.1"/>
    </source>
</evidence>
<dbReference type="Pfam" id="PF00293">
    <property type="entry name" value="NUDIX"/>
    <property type="match status" value="1"/>
</dbReference>
<dbReference type="InterPro" id="IPR000086">
    <property type="entry name" value="NUDIX_hydrolase_dom"/>
</dbReference>
<protein>
    <submittedName>
        <fullName evidence="3">NUDIX hydrolase domain-like protein</fullName>
    </submittedName>
</protein>
<dbReference type="AlphaFoldDB" id="A0AAN6ZP44"/>
<reference evidence="3" key="2">
    <citation type="submission" date="2023-05" db="EMBL/GenBank/DDBJ databases">
        <authorList>
            <consortium name="Lawrence Berkeley National Laboratory"/>
            <person name="Steindorff A."/>
            <person name="Hensen N."/>
            <person name="Bonometti L."/>
            <person name="Westerberg I."/>
            <person name="Brannstrom I.O."/>
            <person name="Guillou S."/>
            <person name="Cros-Aarteil S."/>
            <person name="Calhoun S."/>
            <person name="Haridas S."/>
            <person name="Kuo A."/>
            <person name="Mondo S."/>
            <person name="Pangilinan J."/>
            <person name="Riley R."/>
            <person name="Labutti K."/>
            <person name="Andreopoulos B."/>
            <person name="Lipzen A."/>
            <person name="Chen C."/>
            <person name="Yanf M."/>
            <person name="Daum C."/>
            <person name="Ng V."/>
            <person name="Clum A."/>
            <person name="Ohm R."/>
            <person name="Martin F."/>
            <person name="Silar P."/>
            <person name="Natvig D."/>
            <person name="Lalanne C."/>
            <person name="Gautier V."/>
            <person name="Ament-Velasquez S.L."/>
            <person name="Kruys A."/>
            <person name="Hutchinson M.I."/>
            <person name="Powell A.J."/>
            <person name="Barry K."/>
            <person name="Miller A.N."/>
            <person name="Grigoriev I.V."/>
            <person name="Debuchy R."/>
            <person name="Gladieux P."/>
            <person name="Thoren M.H."/>
            <person name="Johannesson H."/>
        </authorList>
    </citation>
    <scope>NUCLEOTIDE SEQUENCE</scope>
    <source>
        <strain evidence="3">CBS 141.50</strain>
    </source>
</reference>
<dbReference type="InterPro" id="IPR020476">
    <property type="entry name" value="Nudix_hydrolase"/>
</dbReference>
<dbReference type="PRINTS" id="PR00502">
    <property type="entry name" value="NUDIXFAMILY"/>
</dbReference>
<dbReference type="GeneID" id="87813669"/>
<dbReference type="EMBL" id="MU853579">
    <property type="protein sequence ID" value="KAK4144171.1"/>
    <property type="molecule type" value="Genomic_DNA"/>
</dbReference>
<organism evidence="3 4">
    <name type="scientific">Dichotomopilus funicola</name>
    <dbReference type="NCBI Taxonomy" id="1934379"/>
    <lineage>
        <taxon>Eukaryota</taxon>
        <taxon>Fungi</taxon>
        <taxon>Dikarya</taxon>
        <taxon>Ascomycota</taxon>
        <taxon>Pezizomycotina</taxon>
        <taxon>Sordariomycetes</taxon>
        <taxon>Sordariomycetidae</taxon>
        <taxon>Sordariales</taxon>
        <taxon>Chaetomiaceae</taxon>
        <taxon>Dichotomopilus</taxon>
    </lineage>
</organism>
<name>A0AAN6ZP44_9PEZI</name>
<evidence type="ECO:0000259" key="2">
    <source>
        <dbReference type="PROSITE" id="PS51462"/>
    </source>
</evidence>